<organism evidence="1 2">
    <name type="scientific">Salix purpurea</name>
    <name type="common">Purple osier willow</name>
    <dbReference type="NCBI Taxonomy" id="77065"/>
    <lineage>
        <taxon>Eukaryota</taxon>
        <taxon>Viridiplantae</taxon>
        <taxon>Streptophyta</taxon>
        <taxon>Embryophyta</taxon>
        <taxon>Tracheophyta</taxon>
        <taxon>Spermatophyta</taxon>
        <taxon>Magnoliopsida</taxon>
        <taxon>eudicotyledons</taxon>
        <taxon>Gunneridae</taxon>
        <taxon>Pentapetalae</taxon>
        <taxon>rosids</taxon>
        <taxon>fabids</taxon>
        <taxon>Malpighiales</taxon>
        <taxon>Salicaceae</taxon>
        <taxon>Saliceae</taxon>
        <taxon>Salix</taxon>
    </lineage>
</organism>
<gene>
    <name evidence="1" type="ORF">OIU79_025854</name>
</gene>
<accession>A0A9Q1A7D7</accession>
<reference evidence="1" key="2">
    <citation type="journal article" date="2023" name="Int. J. Mol. Sci.">
        <title>De Novo Assembly and Annotation of 11 Diverse Shrub Willow (Salix) Genomes Reveals Novel Gene Organization in Sex-Linked Regions.</title>
        <authorList>
            <person name="Hyden B."/>
            <person name="Feng K."/>
            <person name="Yates T.B."/>
            <person name="Jawdy S."/>
            <person name="Cereghino C."/>
            <person name="Smart L.B."/>
            <person name="Muchero W."/>
        </authorList>
    </citation>
    <scope>NUCLEOTIDE SEQUENCE</scope>
    <source>
        <tissue evidence="1">Shoot tip</tissue>
    </source>
</reference>
<dbReference type="EMBL" id="JAPFFK010000006">
    <property type="protein sequence ID" value="KAJ6761100.1"/>
    <property type="molecule type" value="Genomic_DNA"/>
</dbReference>
<comment type="caution">
    <text evidence="1">The sequence shown here is derived from an EMBL/GenBank/DDBJ whole genome shotgun (WGS) entry which is preliminary data.</text>
</comment>
<sequence length="167" mass="19272">MGKMFVAINGSCGQYAGSYEDSDVNFLLETLHSPEPPHQVLFRIREQSPDDQVRLPWKTTMQFPWWVNLMIRERQEASQDDVVMVCRKDPDASLLPARTTGSGRYLVVPLLHPRVTKYTHWHIDDKDQRSLASWNVENFRLYPDVNSKICCTDHKSAPPMGLYSAFC</sequence>
<evidence type="ECO:0000313" key="2">
    <source>
        <dbReference type="Proteomes" id="UP001151532"/>
    </source>
</evidence>
<dbReference type="AlphaFoldDB" id="A0A9Q1A7D7"/>
<keyword evidence="2" id="KW-1185">Reference proteome</keyword>
<name>A0A9Q1A7D7_SALPP</name>
<reference evidence="1" key="1">
    <citation type="submission" date="2022-11" db="EMBL/GenBank/DDBJ databases">
        <authorList>
            <person name="Hyden B.L."/>
            <person name="Feng K."/>
            <person name="Yates T."/>
            <person name="Jawdy S."/>
            <person name="Smart L.B."/>
            <person name="Muchero W."/>
        </authorList>
    </citation>
    <scope>NUCLEOTIDE SEQUENCE</scope>
    <source>
        <tissue evidence="1">Shoot tip</tissue>
    </source>
</reference>
<protein>
    <submittedName>
        <fullName evidence="1">Uncharacterized protein</fullName>
    </submittedName>
</protein>
<dbReference type="Proteomes" id="UP001151532">
    <property type="component" value="Chromosome 15Z"/>
</dbReference>
<evidence type="ECO:0000313" key="1">
    <source>
        <dbReference type="EMBL" id="KAJ6761100.1"/>
    </source>
</evidence>
<proteinExistence type="predicted"/>